<keyword evidence="1" id="KW-0472">Membrane</keyword>
<evidence type="ECO:0008006" key="4">
    <source>
        <dbReference type="Google" id="ProtNLM"/>
    </source>
</evidence>
<feature type="transmembrane region" description="Helical" evidence="1">
    <location>
        <begin position="395"/>
        <end position="412"/>
    </location>
</feature>
<dbReference type="Proteomes" id="UP000230214">
    <property type="component" value="Unassembled WGS sequence"/>
</dbReference>
<feature type="transmembrane region" description="Helical" evidence="1">
    <location>
        <begin position="248"/>
        <end position="272"/>
    </location>
</feature>
<feature type="transmembrane region" description="Helical" evidence="1">
    <location>
        <begin position="210"/>
        <end position="227"/>
    </location>
</feature>
<name>A0A2H0RAL6_UNCKA</name>
<reference evidence="2 3" key="1">
    <citation type="submission" date="2017-09" db="EMBL/GenBank/DDBJ databases">
        <title>Depth-based differentiation of microbial function through sediment-hosted aquifers and enrichment of novel symbionts in the deep terrestrial subsurface.</title>
        <authorList>
            <person name="Probst A.J."/>
            <person name="Ladd B."/>
            <person name="Jarett J.K."/>
            <person name="Geller-Mcgrath D.E."/>
            <person name="Sieber C.M."/>
            <person name="Emerson J.B."/>
            <person name="Anantharaman K."/>
            <person name="Thomas B.C."/>
            <person name="Malmstrom R."/>
            <person name="Stieglmeier M."/>
            <person name="Klingl A."/>
            <person name="Woyke T."/>
            <person name="Ryan C.M."/>
            <person name="Banfield J.F."/>
        </authorList>
    </citation>
    <scope>NUCLEOTIDE SEQUENCE [LARGE SCALE GENOMIC DNA]</scope>
    <source>
        <strain evidence="2">CG10_big_fil_rev_8_21_14_0_10_32_10</strain>
    </source>
</reference>
<feature type="transmembrane region" description="Helical" evidence="1">
    <location>
        <begin position="310"/>
        <end position="330"/>
    </location>
</feature>
<accession>A0A2H0RAL6</accession>
<organism evidence="2 3">
    <name type="scientific">candidate division WWE3 bacterium CG10_big_fil_rev_8_21_14_0_10_32_10</name>
    <dbReference type="NCBI Taxonomy" id="1975090"/>
    <lineage>
        <taxon>Bacteria</taxon>
        <taxon>Katanobacteria</taxon>
    </lineage>
</organism>
<gene>
    <name evidence="2" type="ORF">COV24_01970</name>
</gene>
<keyword evidence="1" id="KW-1133">Transmembrane helix</keyword>
<comment type="caution">
    <text evidence="2">The sequence shown here is derived from an EMBL/GenBank/DDBJ whole genome shotgun (WGS) entry which is preliminary data.</text>
</comment>
<feature type="transmembrane region" description="Helical" evidence="1">
    <location>
        <begin position="188"/>
        <end position="204"/>
    </location>
</feature>
<feature type="transmembrane region" description="Helical" evidence="1">
    <location>
        <begin position="161"/>
        <end position="181"/>
    </location>
</feature>
<evidence type="ECO:0000256" key="1">
    <source>
        <dbReference type="SAM" id="Phobius"/>
    </source>
</evidence>
<dbReference type="EMBL" id="PCXU01000018">
    <property type="protein sequence ID" value="PIR43569.1"/>
    <property type="molecule type" value="Genomic_DNA"/>
</dbReference>
<sequence length="533" mass="62283">MKFLKKHFKKYKFLYGIFILFLIPRVVGLGYDMWNIDAGRWDFRSFEFVKNLFQGDFAGTYQKYHPGVTVMWLSGFSKEFFYWIFKIKTGYSPSIAAGAVYPEWFYVNSFVAKLPLVLVISFAFAYSILLLKKMKIDTVYLIFFSFLLSVSPFFLGVTRFYHLSGLEAAFSFLFIVSLIYYYYTKRSIRFLFISSLSLALGMLTKSSVGIFIPISFLIILLFEGYLLGKGKENNKIDFVIKPFITNSLKTILLLSLSSLTMFIILWPAMWVAPFKTIHDMFDKGVLETGFGGGMGDSLSGIKFLYYYEMFFIRSTGLEFVFFLLSILFLFKSKNKKIKYLLISSLIIIFYYNLIMIIPSKLKDRYLVPIMPYFLLLSSYSMYYIYNLFSKKYAKAFLFIIFSYFALTLYSYYPSFSAYHTDLFGGYTGFAKINMIKNRGEFYLAPMQYLNKLDKSEAYNKNVIVPASERDRSTKGYLGTVYTSAGLIPRGTPDYFLVEYNHLERLTPNCFFIKGFGPRVFFEFDFLKLYKCKK</sequence>
<feature type="transmembrane region" description="Helical" evidence="1">
    <location>
        <begin position="138"/>
        <end position="155"/>
    </location>
</feature>
<protein>
    <recommendedName>
        <fullName evidence="4">Glycosyltransferase RgtA/B/C/D-like domain-containing protein</fullName>
    </recommendedName>
</protein>
<feature type="transmembrane region" description="Helical" evidence="1">
    <location>
        <begin position="12"/>
        <end position="31"/>
    </location>
</feature>
<evidence type="ECO:0000313" key="3">
    <source>
        <dbReference type="Proteomes" id="UP000230214"/>
    </source>
</evidence>
<dbReference type="AlphaFoldDB" id="A0A2H0RAL6"/>
<evidence type="ECO:0000313" key="2">
    <source>
        <dbReference type="EMBL" id="PIR43569.1"/>
    </source>
</evidence>
<feature type="transmembrane region" description="Helical" evidence="1">
    <location>
        <begin position="337"/>
        <end position="357"/>
    </location>
</feature>
<keyword evidence="1" id="KW-0812">Transmembrane</keyword>
<feature type="transmembrane region" description="Helical" evidence="1">
    <location>
        <begin position="110"/>
        <end position="131"/>
    </location>
</feature>
<proteinExistence type="predicted"/>
<feature type="transmembrane region" description="Helical" evidence="1">
    <location>
        <begin position="369"/>
        <end position="388"/>
    </location>
</feature>